<dbReference type="Proteomes" id="UP001321473">
    <property type="component" value="Unassembled WGS sequence"/>
</dbReference>
<evidence type="ECO:0000313" key="2">
    <source>
        <dbReference type="EMBL" id="KAK8756933.1"/>
    </source>
</evidence>
<name>A0AAQ4D393_AMBAM</name>
<comment type="caution">
    <text evidence="2">The sequence shown here is derived from an EMBL/GenBank/DDBJ whole genome shotgun (WGS) entry which is preliminary data.</text>
</comment>
<organism evidence="2 3">
    <name type="scientific">Amblyomma americanum</name>
    <name type="common">Lone star tick</name>
    <dbReference type="NCBI Taxonomy" id="6943"/>
    <lineage>
        <taxon>Eukaryota</taxon>
        <taxon>Metazoa</taxon>
        <taxon>Ecdysozoa</taxon>
        <taxon>Arthropoda</taxon>
        <taxon>Chelicerata</taxon>
        <taxon>Arachnida</taxon>
        <taxon>Acari</taxon>
        <taxon>Parasitiformes</taxon>
        <taxon>Ixodida</taxon>
        <taxon>Ixodoidea</taxon>
        <taxon>Ixodidae</taxon>
        <taxon>Amblyomminae</taxon>
        <taxon>Amblyomma</taxon>
    </lineage>
</organism>
<feature type="compositionally biased region" description="Basic and acidic residues" evidence="1">
    <location>
        <begin position="1"/>
        <end position="18"/>
    </location>
</feature>
<evidence type="ECO:0000313" key="3">
    <source>
        <dbReference type="Proteomes" id="UP001321473"/>
    </source>
</evidence>
<proteinExistence type="predicted"/>
<dbReference type="EMBL" id="JARKHS020035766">
    <property type="protein sequence ID" value="KAK8756933.1"/>
    <property type="molecule type" value="Genomic_DNA"/>
</dbReference>
<reference evidence="2 3" key="1">
    <citation type="journal article" date="2023" name="Arcadia Sci">
        <title>De novo assembly of a long-read Amblyomma americanum tick genome.</title>
        <authorList>
            <person name="Chou S."/>
            <person name="Poskanzer K.E."/>
            <person name="Rollins M."/>
            <person name="Thuy-Boun P.S."/>
        </authorList>
    </citation>
    <scope>NUCLEOTIDE SEQUENCE [LARGE SCALE GENOMIC DNA]</scope>
    <source>
        <strain evidence="2">F_SG_1</strain>
        <tissue evidence="2">Salivary glands</tissue>
    </source>
</reference>
<sequence length="143" mass="16356">MSVIKQEESKATVHDLNHVDITSSEDDEVDEAEDELPAGEDDDKSSQLDTCLDPDKDGGGANDELSYKSADSVFRYRSFWGDREEVLELRASILVLMRRLLEAETQLTNQRRKVEVVRERILERELENLVSLRAPSQPDKQHN</sequence>
<accession>A0AAQ4D393</accession>
<keyword evidence="3" id="KW-1185">Reference proteome</keyword>
<protein>
    <submittedName>
        <fullName evidence="2">Uncharacterized protein</fullName>
    </submittedName>
</protein>
<gene>
    <name evidence="2" type="ORF">V5799_000364</name>
</gene>
<feature type="compositionally biased region" description="Acidic residues" evidence="1">
    <location>
        <begin position="23"/>
        <end position="43"/>
    </location>
</feature>
<dbReference type="AlphaFoldDB" id="A0AAQ4D393"/>
<evidence type="ECO:0000256" key="1">
    <source>
        <dbReference type="SAM" id="MobiDB-lite"/>
    </source>
</evidence>
<feature type="region of interest" description="Disordered" evidence="1">
    <location>
        <begin position="1"/>
        <end position="65"/>
    </location>
</feature>